<evidence type="ECO:0000259" key="7">
    <source>
        <dbReference type="PROSITE" id="PS51918"/>
    </source>
</evidence>
<evidence type="ECO:0000256" key="2">
    <source>
        <dbReference type="ARBA" id="ARBA00022691"/>
    </source>
</evidence>
<name>A0A1Y0ZCC8_9HYPH</name>
<dbReference type="GO" id="GO:0016491">
    <property type="term" value="F:oxidoreductase activity"/>
    <property type="evidence" value="ECO:0007669"/>
    <property type="project" value="InterPro"/>
</dbReference>
<proteinExistence type="inferred from homology"/>
<dbReference type="OrthoDB" id="9782387at2"/>
<evidence type="ECO:0000313" key="8">
    <source>
        <dbReference type="EMBL" id="BAR47262.1"/>
    </source>
</evidence>
<dbReference type="GO" id="GO:0046872">
    <property type="term" value="F:metal ion binding"/>
    <property type="evidence" value="ECO:0007669"/>
    <property type="project" value="UniProtKB-KW"/>
</dbReference>
<dbReference type="GO" id="GO:0051536">
    <property type="term" value="F:iron-sulfur cluster binding"/>
    <property type="evidence" value="ECO:0007669"/>
    <property type="project" value="UniProtKB-KW"/>
</dbReference>
<feature type="domain" description="Radical SAM core" evidence="7">
    <location>
        <begin position="5"/>
        <end position="228"/>
    </location>
</feature>
<comment type="similarity">
    <text evidence="6">Belongs to the radical SAM superfamily. Anaerobic sulfatase-maturating enzyme family.</text>
</comment>
<dbReference type="PANTHER" id="PTHR43273">
    <property type="entry name" value="ANAEROBIC SULFATASE-MATURATING ENZYME HOMOLOG ASLB-RELATED"/>
    <property type="match status" value="1"/>
</dbReference>
<dbReference type="PANTHER" id="PTHR43273:SF3">
    <property type="entry name" value="ANAEROBIC SULFATASE-MATURATING ENZYME HOMOLOG ASLB-RELATED"/>
    <property type="match status" value="1"/>
</dbReference>
<keyword evidence="2" id="KW-0949">S-adenosyl-L-methionine</keyword>
<reference evidence="9" key="2">
    <citation type="submission" date="2015-01" db="EMBL/GenBank/DDBJ databases">
        <title>Complete genome sequence of Methylobacterium aquaticum strain 22A.</title>
        <authorList>
            <person name="Tani A."/>
            <person name="Ogura Y."/>
            <person name="Hayashi T."/>
        </authorList>
    </citation>
    <scope>NUCLEOTIDE SEQUENCE [LARGE SCALE GENOMIC DNA]</scope>
    <source>
        <strain evidence="9">MA-22A</strain>
    </source>
</reference>
<dbReference type="Pfam" id="PF04055">
    <property type="entry name" value="Radical_SAM"/>
    <property type="match status" value="1"/>
</dbReference>
<dbReference type="InterPro" id="IPR023885">
    <property type="entry name" value="4Fe4S-binding_SPASM_dom"/>
</dbReference>
<dbReference type="PROSITE" id="PS51918">
    <property type="entry name" value="RADICAL_SAM"/>
    <property type="match status" value="1"/>
</dbReference>
<sequence length="381" mass="42158">MFHTTSPRHGIVVNLGDACNISCTYCFENKENITLSSSGAIDVIIDEIIQIANRLGKFSVSFYGGEPLMHFKDLKYFVEKINQNIVFPNKVNFGIATNGSLLRGEISEFLAIHEFDIQISIDGASYVHDIHRNTHKGGSSSQHIRHIIGRVKDFSNISARMTVSPETGKYFDESLSYIIGIGFCDANHRIKFDFTLNRTWTGVQIAECRSAFQRAAVMLSEHYSQGGQSFIEPLSRVLANDRVASSVNGKGGYCGAGCSQRYVSPNGDVYPCNRLSPSHDQDYSRLRLASGTLISSNLDESLVILHSGINRKPECSTCLAFHFCDQTCPARIRSSSGSFSLISETHCALTKITHSMGRQLNAICISKGTDLKKIYNKKLTK</sequence>
<reference evidence="8 9" key="1">
    <citation type="journal article" date="2015" name="Genome Announc.">
        <title>Complete Genome Sequence of Methylobacterium aquaticum Strain 22A, Isolated from Racomitrium japonicum Moss.</title>
        <authorList>
            <person name="Tani A."/>
            <person name="Ogura Y."/>
            <person name="Hayashi T."/>
            <person name="Kimbara K."/>
        </authorList>
    </citation>
    <scope>NUCLEOTIDE SEQUENCE [LARGE SCALE GENOMIC DNA]</scope>
    <source>
        <strain evidence="8 9">MA-22A</strain>
    </source>
</reference>
<evidence type="ECO:0000256" key="6">
    <source>
        <dbReference type="ARBA" id="ARBA00023601"/>
    </source>
</evidence>
<dbReference type="Gene3D" id="3.20.20.70">
    <property type="entry name" value="Aldolase class I"/>
    <property type="match status" value="1"/>
</dbReference>
<keyword evidence="3" id="KW-0479">Metal-binding</keyword>
<keyword evidence="5" id="KW-0411">Iron-sulfur</keyword>
<gene>
    <name evidence="8" type="primary">aslB</name>
    <name evidence="8" type="ORF">Maq22A_c28780</name>
</gene>
<comment type="cofactor">
    <cofactor evidence="1">
        <name>[4Fe-4S] cluster</name>
        <dbReference type="ChEBI" id="CHEBI:49883"/>
    </cofactor>
</comment>
<evidence type="ECO:0000256" key="4">
    <source>
        <dbReference type="ARBA" id="ARBA00023004"/>
    </source>
</evidence>
<dbReference type="SFLD" id="SFLDG01067">
    <property type="entry name" value="SPASM/twitch_domain_containing"/>
    <property type="match status" value="1"/>
</dbReference>
<dbReference type="SFLD" id="SFLDG01384">
    <property type="entry name" value="thioether_bond_formation_requi"/>
    <property type="match status" value="1"/>
</dbReference>
<dbReference type="SFLD" id="SFLDS00029">
    <property type="entry name" value="Radical_SAM"/>
    <property type="match status" value="1"/>
</dbReference>
<dbReference type="KEGG" id="maqu:Maq22A_c28780"/>
<accession>A0A1Y0ZCC8</accession>
<dbReference type="InterPro" id="IPR013785">
    <property type="entry name" value="Aldolase_TIM"/>
</dbReference>
<dbReference type="SUPFAM" id="SSF102114">
    <property type="entry name" value="Radical SAM enzymes"/>
    <property type="match status" value="1"/>
</dbReference>
<evidence type="ECO:0000256" key="5">
    <source>
        <dbReference type="ARBA" id="ARBA00023014"/>
    </source>
</evidence>
<organism evidence="8 9">
    <name type="scientific">Methylobacterium aquaticum</name>
    <dbReference type="NCBI Taxonomy" id="270351"/>
    <lineage>
        <taxon>Bacteria</taxon>
        <taxon>Pseudomonadati</taxon>
        <taxon>Pseudomonadota</taxon>
        <taxon>Alphaproteobacteria</taxon>
        <taxon>Hyphomicrobiales</taxon>
        <taxon>Methylobacteriaceae</taxon>
        <taxon>Methylobacterium</taxon>
    </lineage>
</organism>
<dbReference type="Proteomes" id="UP000061432">
    <property type="component" value="Chromosome"/>
</dbReference>
<dbReference type="RefSeq" id="WP_145984703.1">
    <property type="nucleotide sequence ID" value="NZ_AP014704.1"/>
</dbReference>
<dbReference type="EMBL" id="AP014704">
    <property type="protein sequence ID" value="BAR47262.1"/>
    <property type="molecule type" value="Genomic_DNA"/>
</dbReference>
<dbReference type="SFLD" id="SFLDG01386">
    <property type="entry name" value="main_SPASM_domain-containing"/>
    <property type="match status" value="1"/>
</dbReference>
<dbReference type="CDD" id="cd01335">
    <property type="entry name" value="Radical_SAM"/>
    <property type="match status" value="1"/>
</dbReference>
<dbReference type="NCBIfam" id="TIGR04085">
    <property type="entry name" value="rSAM_more_4Fe4S"/>
    <property type="match status" value="1"/>
</dbReference>
<evidence type="ECO:0000256" key="3">
    <source>
        <dbReference type="ARBA" id="ARBA00022723"/>
    </source>
</evidence>
<evidence type="ECO:0000256" key="1">
    <source>
        <dbReference type="ARBA" id="ARBA00001966"/>
    </source>
</evidence>
<keyword evidence="4" id="KW-0408">Iron</keyword>
<dbReference type="InterPro" id="IPR007197">
    <property type="entry name" value="rSAM"/>
</dbReference>
<dbReference type="AlphaFoldDB" id="A0A1Y0ZCC8"/>
<protein>
    <submittedName>
        <fullName evidence="8">Arylsulfatase regulator</fullName>
    </submittedName>
</protein>
<dbReference type="STRING" id="270351.Maq22A_c28780"/>
<dbReference type="InterPro" id="IPR023867">
    <property type="entry name" value="Sulphatase_maturase_rSAM"/>
</dbReference>
<dbReference type="InterPro" id="IPR058240">
    <property type="entry name" value="rSAM_sf"/>
</dbReference>
<evidence type="ECO:0000313" key="9">
    <source>
        <dbReference type="Proteomes" id="UP000061432"/>
    </source>
</evidence>